<dbReference type="Gene3D" id="1.10.10.10">
    <property type="entry name" value="Winged helix-like DNA-binding domain superfamily/Winged helix DNA-binding domain"/>
    <property type="match status" value="1"/>
</dbReference>
<dbReference type="InterPro" id="IPR036388">
    <property type="entry name" value="WH-like_DNA-bd_sf"/>
</dbReference>
<accession>X0T4F7</accession>
<sequence>MPKRWNFLSNHGQVILHIVQNSQATLREIALSTGLTERAVYQIVRELDQGGFISKRKMGRRNAYTLDREAILNHPVYGQVTIANVGKIIYDASQAR</sequence>
<comment type="caution">
    <text evidence="1">The sequence shown here is derived from an EMBL/GenBank/DDBJ whole genome shotgun (WGS) entry which is preliminary data.</text>
</comment>
<dbReference type="EMBL" id="BARS01015219">
    <property type="protein sequence ID" value="GAF88104.1"/>
    <property type="molecule type" value="Genomic_DNA"/>
</dbReference>
<proteinExistence type="predicted"/>
<gene>
    <name evidence="1" type="ORF">S01H1_25234</name>
</gene>
<evidence type="ECO:0000313" key="1">
    <source>
        <dbReference type="EMBL" id="GAF88104.1"/>
    </source>
</evidence>
<dbReference type="AlphaFoldDB" id="X0T4F7"/>
<dbReference type="SUPFAM" id="SSF46785">
    <property type="entry name" value="Winged helix' DNA-binding domain"/>
    <property type="match status" value="1"/>
</dbReference>
<name>X0T4F7_9ZZZZ</name>
<evidence type="ECO:0008006" key="2">
    <source>
        <dbReference type="Google" id="ProtNLM"/>
    </source>
</evidence>
<protein>
    <recommendedName>
        <fullName evidence="2">Transcription regulator TrmB N-terminal domain-containing protein</fullName>
    </recommendedName>
</protein>
<reference evidence="1" key="1">
    <citation type="journal article" date="2014" name="Front. Microbiol.">
        <title>High frequency of phylogenetically diverse reductive dehalogenase-homologous genes in deep subseafloor sedimentary metagenomes.</title>
        <authorList>
            <person name="Kawai M."/>
            <person name="Futagami T."/>
            <person name="Toyoda A."/>
            <person name="Takaki Y."/>
            <person name="Nishi S."/>
            <person name="Hori S."/>
            <person name="Arai W."/>
            <person name="Tsubouchi T."/>
            <person name="Morono Y."/>
            <person name="Uchiyama I."/>
            <person name="Ito T."/>
            <person name="Fujiyama A."/>
            <person name="Inagaki F."/>
            <person name="Takami H."/>
        </authorList>
    </citation>
    <scope>NUCLEOTIDE SEQUENCE</scope>
    <source>
        <strain evidence="1">Expedition CK06-06</strain>
    </source>
</reference>
<organism evidence="1">
    <name type="scientific">marine sediment metagenome</name>
    <dbReference type="NCBI Taxonomy" id="412755"/>
    <lineage>
        <taxon>unclassified sequences</taxon>
        <taxon>metagenomes</taxon>
        <taxon>ecological metagenomes</taxon>
    </lineage>
</organism>
<dbReference type="InterPro" id="IPR036390">
    <property type="entry name" value="WH_DNA-bd_sf"/>
</dbReference>